<evidence type="ECO:0000256" key="8">
    <source>
        <dbReference type="SAM" id="Phobius"/>
    </source>
</evidence>
<gene>
    <name evidence="9" type="ORF">ACFPOG_17925</name>
</gene>
<keyword evidence="7 8" id="KW-0472">Membrane</keyword>
<keyword evidence="3" id="KW-0813">Transport</keyword>
<feature type="transmembrane region" description="Helical" evidence="8">
    <location>
        <begin position="339"/>
        <end position="359"/>
    </location>
</feature>
<evidence type="ECO:0000256" key="3">
    <source>
        <dbReference type="ARBA" id="ARBA00022448"/>
    </source>
</evidence>
<dbReference type="PANTHER" id="PTHR34975">
    <property type="entry name" value="SPORE GERMINATION PROTEIN A2"/>
    <property type="match status" value="1"/>
</dbReference>
<keyword evidence="4" id="KW-0309">Germination</keyword>
<dbReference type="EMBL" id="JBHSMJ010000025">
    <property type="protein sequence ID" value="MFC5450131.1"/>
    <property type="molecule type" value="Genomic_DNA"/>
</dbReference>
<feature type="transmembrane region" description="Helical" evidence="8">
    <location>
        <begin position="183"/>
        <end position="206"/>
    </location>
</feature>
<dbReference type="NCBIfam" id="TIGR00912">
    <property type="entry name" value="2A0309"/>
    <property type="match status" value="1"/>
</dbReference>
<keyword evidence="10" id="KW-1185">Reference proteome</keyword>
<feature type="transmembrane region" description="Helical" evidence="8">
    <location>
        <begin position="145"/>
        <end position="163"/>
    </location>
</feature>
<evidence type="ECO:0000313" key="10">
    <source>
        <dbReference type="Proteomes" id="UP001596044"/>
    </source>
</evidence>
<evidence type="ECO:0000256" key="1">
    <source>
        <dbReference type="ARBA" id="ARBA00004141"/>
    </source>
</evidence>
<evidence type="ECO:0000256" key="2">
    <source>
        <dbReference type="ARBA" id="ARBA00007998"/>
    </source>
</evidence>
<evidence type="ECO:0000256" key="6">
    <source>
        <dbReference type="ARBA" id="ARBA00022989"/>
    </source>
</evidence>
<protein>
    <submittedName>
        <fullName evidence="9">Endospore germination permease</fullName>
    </submittedName>
</protein>
<feature type="transmembrane region" description="Helical" evidence="8">
    <location>
        <begin position="262"/>
        <end position="287"/>
    </location>
</feature>
<evidence type="ECO:0000256" key="5">
    <source>
        <dbReference type="ARBA" id="ARBA00022692"/>
    </source>
</evidence>
<organism evidence="9 10">
    <name type="scientific">Paenibacillus aestuarii</name>
    <dbReference type="NCBI Taxonomy" id="516965"/>
    <lineage>
        <taxon>Bacteria</taxon>
        <taxon>Bacillati</taxon>
        <taxon>Bacillota</taxon>
        <taxon>Bacilli</taxon>
        <taxon>Bacillales</taxon>
        <taxon>Paenibacillaceae</taxon>
        <taxon>Paenibacillus</taxon>
    </lineage>
</organism>
<comment type="caution">
    <text evidence="9">The sequence shown here is derived from an EMBL/GenBank/DDBJ whole genome shotgun (WGS) entry which is preliminary data.</text>
</comment>
<keyword evidence="6 8" id="KW-1133">Transmembrane helix</keyword>
<evidence type="ECO:0000313" key="9">
    <source>
        <dbReference type="EMBL" id="MFC5450131.1"/>
    </source>
</evidence>
<dbReference type="RefSeq" id="WP_270885431.1">
    <property type="nucleotide sequence ID" value="NZ_JAQFVF010000089.1"/>
</dbReference>
<feature type="transmembrane region" description="Helical" evidence="8">
    <location>
        <begin position="12"/>
        <end position="32"/>
    </location>
</feature>
<evidence type="ECO:0000256" key="4">
    <source>
        <dbReference type="ARBA" id="ARBA00022544"/>
    </source>
</evidence>
<feature type="transmembrane region" description="Helical" evidence="8">
    <location>
        <begin position="115"/>
        <end position="133"/>
    </location>
</feature>
<reference evidence="10" key="1">
    <citation type="journal article" date="2019" name="Int. J. Syst. Evol. Microbiol.">
        <title>The Global Catalogue of Microorganisms (GCM) 10K type strain sequencing project: providing services to taxonomists for standard genome sequencing and annotation.</title>
        <authorList>
            <consortium name="The Broad Institute Genomics Platform"/>
            <consortium name="The Broad Institute Genome Sequencing Center for Infectious Disease"/>
            <person name="Wu L."/>
            <person name="Ma J."/>
        </authorList>
    </citation>
    <scope>NUCLEOTIDE SEQUENCE [LARGE SCALE GENOMIC DNA]</scope>
    <source>
        <strain evidence="10">KACC 11904</strain>
    </source>
</reference>
<dbReference type="Pfam" id="PF03845">
    <property type="entry name" value="Spore_permease"/>
    <property type="match status" value="1"/>
</dbReference>
<dbReference type="Proteomes" id="UP001596044">
    <property type="component" value="Unassembled WGS sequence"/>
</dbReference>
<dbReference type="InterPro" id="IPR004761">
    <property type="entry name" value="Spore_GerAB"/>
</dbReference>
<proteinExistence type="inferred from homology"/>
<feature type="transmembrane region" description="Helical" evidence="8">
    <location>
        <begin position="218"/>
        <end position="242"/>
    </location>
</feature>
<evidence type="ECO:0000256" key="7">
    <source>
        <dbReference type="ARBA" id="ARBA00023136"/>
    </source>
</evidence>
<feature type="transmembrane region" description="Helical" evidence="8">
    <location>
        <begin position="38"/>
        <end position="59"/>
    </location>
</feature>
<keyword evidence="5 8" id="KW-0812">Transmembrane</keyword>
<dbReference type="PANTHER" id="PTHR34975:SF2">
    <property type="entry name" value="SPORE GERMINATION PROTEIN A2"/>
    <property type="match status" value="1"/>
</dbReference>
<comment type="subcellular location">
    <subcellularLocation>
        <location evidence="1">Membrane</location>
        <topology evidence="1">Multi-pass membrane protein</topology>
    </subcellularLocation>
</comment>
<feature type="transmembrane region" description="Helical" evidence="8">
    <location>
        <begin position="307"/>
        <end position="327"/>
    </location>
</feature>
<name>A0ABW0KB60_9BACL</name>
<sequence>MNPSNEQISTSQLFLLMVAFETGSAIIFGIGSDAKQDAWISILLASAAGAALLLIFFGFMTKLPSRNLFQVMEFALGKPIAVVFTYLYVIYFFYICMRVDRDLIELMKTTLLTQTPVEILHVCLFILCMYLTSSGLQIIGRIGELFAPILIGFLFLIGFLLIFDGNVSFKKLLPVMGEGVGPIIQAAFPSVMTFPFGELIAFTMIIPFTTMFSKARRISMYAILVSSLGLVFSCIIQIGTIGVDGRDRATYPLLSSARILTIGYFIERIDALATFMMMLGIVVKVSVYFYGGLKGLEHLTNIRYQRFVLPMGLILSVLSVTVAHNFAEHVFEGIKLVPYVLHIPFQIGFPCVLCGIVLWKLRKRAAAGNQP</sequence>
<comment type="similarity">
    <text evidence="2">Belongs to the amino acid-polyamine-organocation (APC) superfamily. Spore germination protein (SGP) (TC 2.A.3.9) family.</text>
</comment>
<feature type="transmembrane region" description="Helical" evidence="8">
    <location>
        <begin position="71"/>
        <end position="95"/>
    </location>
</feature>
<accession>A0ABW0KB60</accession>